<dbReference type="Gene3D" id="1.25.40.690">
    <property type="match status" value="1"/>
</dbReference>
<dbReference type="Gene3D" id="1.10.10.2360">
    <property type="match status" value="1"/>
</dbReference>
<feature type="compositionally biased region" description="Polar residues" evidence="26">
    <location>
        <begin position="4055"/>
        <end position="4067"/>
    </location>
</feature>
<keyword evidence="24" id="KW-0539">Nucleus</keyword>
<keyword evidence="8" id="KW-0813">Transport</keyword>
<feature type="transmembrane region" description="Helical" evidence="25">
    <location>
        <begin position="830"/>
        <end position="856"/>
    </location>
</feature>
<dbReference type="SUPFAM" id="SSF57701">
    <property type="entry name" value="Zn2/Cys6 DNA-binding domain"/>
    <property type="match status" value="1"/>
</dbReference>
<dbReference type="PROSITE" id="PS50048">
    <property type="entry name" value="ZN2_CY6_FUNGAL_2"/>
    <property type="match status" value="1"/>
</dbReference>
<keyword evidence="13" id="KW-0677">Repeat</keyword>
<dbReference type="CDD" id="cd00067">
    <property type="entry name" value="GAL4"/>
    <property type="match status" value="1"/>
</dbReference>
<dbReference type="InterPro" id="IPR013525">
    <property type="entry name" value="ABC2_TM"/>
</dbReference>
<proteinExistence type="inferred from homology"/>
<feature type="compositionally biased region" description="Low complexity" evidence="26">
    <location>
        <begin position="1626"/>
        <end position="1640"/>
    </location>
</feature>
<dbReference type="InterPro" id="IPR003439">
    <property type="entry name" value="ABC_transporter-like_ATP-bd"/>
</dbReference>
<dbReference type="GO" id="GO:0005643">
    <property type="term" value="C:nuclear pore"/>
    <property type="evidence" value="ECO:0007669"/>
    <property type="project" value="UniProtKB-SubCell"/>
</dbReference>
<dbReference type="SUPFAM" id="SSF82199">
    <property type="entry name" value="SET domain"/>
    <property type="match status" value="1"/>
</dbReference>
<dbReference type="InterPro" id="IPR027417">
    <property type="entry name" value="P-loop_NTPase"/>
</dbReference>
<evidence type="ECO:0000256" key="9">
    <source>
        <dbReference type="ARBA" id="ARBA00022490"/>
    </source>
</evidence>
<dbReference type="Gene3D" id="1.25.40.90">
    <property type="match status" value="1"/>
</dbReference>
<feature type="compositionally biased region" description="Polar residues" evidence="26">
    <location>
        <begin position="3002"/>
        <end position="3014"/>
    </location>
</feature>
<feature type="transmembrane region" description="Helical" evidence="25">
    <location>
        <begin position="760"/>
        <end position="781"/>
    </location>
</feature>
<evidence type="ECO:0000256" key="2">
    <source>
        <dbReference type="ARBA" id="ARBA00004170"/>
    </source>
</evidence>
<dbReference type="EMBL" id="CVQH01021395">
    <property type="protein sequence ID" value="CRK30209.1"/>
    <property type="molecule type" value="Genomic_DNA"/>
</dbReference>
<evidence type="ECO:0000256" key="18">
    <source>
        <dbReference type="ARBA" id="ARBA00022927"/>
    </source>
</evidence>
<dbReference type="PANTHER" id="PTHR19229">
    <property type="entry name" value="ATP-BINDING CASSETTE TRANSPORTER SUBFAMILY A ABCA"/>
    <property type="match status" value="1"/>
</dbReference>
<evidence type="ECO:0000256" key="26">
    <source>
        <dbReference type="SAM" id="MobiDB-lite"/>
    </source>
</evidence>
<evidence type="ECO:0000259" key="27">
    <source>
        <dbReference type="PROSITE" id="PS50048"/>
    </source>
</evidence>
<dbReference type="GO" id="GO:0008270">
    <property type="term" value="F:zinc ion binding"/>
    <property type="evidence" value="ECO:0007669"/>
    <property type="project" value="InterPro"/>
</dbReference>
<dbReference type="FunFam" id="1.25.40.90:FF:000010">
    <property type="entry name" value="EH domain binding protein"/>
    <property type="match status" value="1"/>
</dbReference>
<dbReference type="GO" id="GO:0016192">
    <property type="term" value="P:vesicle-mediated transport"/>
    <property type="evidence" value="ECO:0007669"/>
    <property type="project" value="UniProtKB-ARBA"/>
</dbReference>
<dbReference type="InterPro" id="IPR021967">
    <property type="entry name" value="Nup98_C"/>
</dbReference>
<keyword evidence="18" id="KW-0653">Protein transport</keyword>
<feature type="region of interest" description="Disordered" evidence="26">
    <location>
        <begin position="2413"/>
        <end position="2517"/>
    </location>
</feature>
<dbReference type="InterPro" id="IPR026082">
    <property type="entry name" value="ABCA"/>
</dbReference>
<keyword evidence="23 25" id="KW-0472">Membrane</keyword>
<dbReference type="CDD" id="cd16991">
    <property type="entry name" value="ENTH_Ent1_Ent2"/>
    <property type="match status" value="1"/>
</dbReference>
<feature type="transmembrane region" description="Helical" evidence="25">
    <location>
        <begin position="802"/>
        <end position="824"/>
    </location>
</feature>
<dbReference type="PROSITE" id="PS51434">
    <property type="entry name" value="NUP_C"/>
    <property type="match status" value="1"/>
</dbReference>
<evidence type="ECO:0000256" key="14">
    <source>
        <dbReference type="ARBA" id="ARBA00022741"/>
    </source>
</evidence>
<dbReference type="Pfam" id="PF00172">
    <property type="entry name" value="Zn_clus"/>
    <property type="match status" value="1"/>
</dbReference>
<evidence type="ECO:0000256" key="24">
    <source>
        <dbReference type="ARBA" id="ARBA00023242"/>
    </source>
</evidence>
<feature type="compositionally biased region" description="Gly residues" evidence="26">
    <location>
        <begin position="2447"/>
        <end position="2456"/>
    </location>
</feature>
<evidence type="ECO:0000256" key="20">
    <source>
        <dbReference type="ARBA" id="ARBA00023010"/>
    </source>
</evidence>
<feature type="domain" description="ABC transporter" evidence="28">
    <location>
        <begin position="1014"/>
        <end position="1241"/>
    </location>
</feature>
<evidence type="ECO:0000256" key="12">
    <source>
        <dbReference type="ARBA" id="ARBA00022692"/>
    </source>
</evidence>
<dbReference type="GO" id="GO:0017056">
    <property type="term" value="F:structural constituent of nuclear pore"/>
    <property type="evidence" value="ECO:0007669"/>
    <property type="project" value="InterPro"/>
</dbReference>
<feature type="compositionally biased region" description="Basic and acidic residues" evidence="26">
    <location>
        <begin position="4108"/>
        <end position="4132"/>
    </location>
</feature>
<feature type="region of interest" description="Disordered" evidence="26">
    <location>
        <begin position="2698"/>
        <end position="2752"/>
    </location>
</feature>
<feature type="compositionally biased region" description="Polar residues" evidence="26">
    <location>
        <begin position="4237"/>
        <end position="4252"/>
    </location>
</feature>
<comment type="similarity">
    <text evidence="5">Belongs to the ABC transporter superfamily. ABCA family.</text>
</comment>
<evidence type="ECO:0000256" key="25">
    <source>
        <dbReference type="PROSITE-ProRule" id="PRU00243"/>
    </source>
</evidence>
<dbReference type="SUPFAM" id="SSF52540">
    <property type="entry name" value="P-loop containing nucleoside triphosphate hydrolases"/>
    <property type="match status" value="2"/>
</dbReference>
<feature type="region of interest" description="Disordered" evidence="26">
    <location>
        <begin position="4102"/>
        <end position="4142"/>
    </location>
</feature>
<feature type="region of interest" description="Disordered" evidence="26">
    <location>
        <begin position="4162"/>
        <end position="4218"/>
    </location>
</feature>
<dbReference type="Pfam" id="PF12698">
    <property type="entry name" value="ABC2_membrane_3"/>
    <property type="match status" value="2"/>
</dbReference>
<dbReference type="InterPro" id="IPR008942">
    <property type="entry name" value="ENTH_VHS"/>
</dbReference>
<dbReference type="GO" id="GO:0051028">
    <property type="term" value="P:mRNA transport"/>
    <property type="evidence" value="ECO:0007669"/>
    <property type="project" value="UniProtKB-KW"/>
</dbReference>
<evidence type="ECO:0000256" key="7">
    <source>
        <dbReference type="ARBA" id="ARBA00010130"/>
    </source>
</evidence>
<dbReference type="InterPro" id="IPR001138">
    <property type="entry name" value="Zn2Cys6_DnaBD"/>
</dbReference>
<feature type="region of interest" description="Disordered" evidence="26">
    <location>
        <begin position="1571"/>
        <end position="1590"/>
    </location>
</feature>
<keyword evidence="17" id="KW-0832">Ubl conjugation</keyword>
<accession>A0A0G4M7E9</accession>
<feature type="compositionally biased region" description="Gly residues" evidence="26">
    <location>
        <begin position="2429"/>
        <end position="2439"/>
    </location>
</feature>
<dbReference type="CDD" id="cd03263">
    <property type="entry name" value="ABC_subfamily_A"/>
    <property type="match status" value="1"/>
</dbReference>
<feature type="compositionally biased region" description="Polar residues" evidence="26">
    <location>
        <begin position="1814"/>
        <end position="1838"/>
    </location>
</feature>
<feature type="transmembrane region" description="Helical" evidence="25">
    <location>
        <begin position="949"/>
        <end position="967"/>
    </location>
</feature>
<feature type="compositionally biased region" description="Polar residues" evidence="26">
    <location>
        <begin position="4307"/>
        <end position="4316"/>
    </location>
</feature>
<feature type="region of interest" description="Disordered" evidence="26">
    <location>
        <begin position="2955"/>
        <end position="3014"/>
    </location>
</feature>
<keyword evidence="21" id="KW-0446">Lipid-binding</keyword>
<feature type="transmembrane region" description="Helical" evidence="25">
    <location>
        <begin position="328"/>
        <end position="349"/>
    </location>
</feature>
<feature type="region of interest" description="Disordered" evidence="26">
    <location>
        <begin position="3859"/>
        <end position="3883"/>
    </location>
</feature>
<feature type="domain" description="Peptidase S59" evidence="30">
    <location>
        <begin position="2781"/>
        <end position="2920"/>
    </location>
</feature>
<sequence length="5041" mass="540659">MAFMRQTGTLIRKNFTILLRHPFTFVSIPFVLPIFLAVWFGVAQNLFRPPVTYGTGDPNAIRSLAEALEGAGNRNRVVFVNGGYENGPIDSVIDSLTTSAQAADGIEVLRRSDDSSLNVDCEPGQRAVTDCFGAVSFYSSPSEGGSSGDGSLWNYTIFLDGAIHGLSIHVDRNNNDVDKFLLPLQRAVDAAIANVTASNASDSSGPQLAELPATIDRLPFTSLTEDEYEKQVREDYQSSIINFLAVAYLTTVMFVIYHMTGFIATERESGMTQLIDAMMPIRRRWVAQLARVVSYHVAFSLLYLPGWVVGSIVLRANIWSNTSVGVVLVYYVLAGLAMASAAILVSSFFQKAQLSGVTALLAAVCCVDEVSSGLDPLSRRKIWDILLAERGRRTIILTTHFLDEADLLADHIAVLSKGTLRASGSSVELKNTLGAGYRVHVPKDTGITDAPEIEGVQKKDSFDFITYVAPSSALAAQVIRTLEARDIKGYNFSGPTIEDVFLQLAEETRDQAEAVAGDDPPNHSEKTLSGAVTPPSRGHQKPGLSLMSGRRIGYVRQSMVLFRKRCTIFKTNWLPYVAAFIIPIIAAGLVTIFIRDADPSSCAPPDDNFSAGAEGLDLSDAGFGFVIGPGDKWNEGVAAQVLGPAFLGAAGGSGNNGGGSDQALDVLRQILERNTTVVDSFQEFTDAIDERRADIKPAGLWLGDDSNAPTLAYLGNRGGLINSLLGQNILDMLLSNVTVSTRYAPLEISWADQNTQSLQLFVYIALALCLYPAFFALYPSLERHRHVRGLEYSNGVRPLPLWMAYIAFDFSIVLVASAIMVAAWAAVSDIWYYIGFIYLIFILYGLASILLAYVISLVSKTQLAAFATTAMLQAGIFLVYIIAYFFSFTAAPIERVDDTLRLVHFIVSIFAPIGSVARSLLLALNLFSTACDGDVVASNPGGMLQYGGPILYLILQSIILFGVLLWGDSGSPGSSIAGLFRKKAKEQNAAEATDEEVAKELTRVTSTQNGDDGLKVTHVTKSFGKNTAVDNVTFGIKRGEVFACLGPNGAGKSTLISLIRGDLKPSHNGGDIFIEDKSVISNLAAARGSLGVCPQHDALDQMTVREHLEFYARIRGIPEIDVNVNAVIDAVGLRAFSDRQAHALSGGNKRKLSLGIALMGNPTVVLLDEPSSGLDAAAKRIMWKTLAATVPGRSILLTTHSMEEAGALAGRAGILAKRMLALGTPENLRRRFGDALHVHLISKSAPHTSPEETERVRQWVESRFPGAEFDKTYHGQMRFAVPASEAVAVFGERHRDQQQITRSSEDVEDSAVGQLVVMLEEMKEALGIMHFSVTPTTLDQVFLTIVGNHNIQEEGYKQEEKKKDWKYWLRPATAPRQSPSMSKVIRSVKNVTKGYSSAQVKVREATSNDPWGPTGTQMSEIAQLTFASSNEFYEIMDMLDKRMNDKGKNWRHVLKALKVLDYCLHEGSELVVTWARESIYIIKTLREFQYIDDDGRDVGQNVRVAAKELTSLVLDEERLRAERSDRKSWKSRVTGLEEYAPQQAGPSHRGGREPRARRDDEDDAEYRLAIEASKYQEEEDRKRRNQGQVDVDDDDLAKAIKLSQEEEQRRRRELEQSNAISLFDDTPTQSTQQSQPAQPQFTGFNQGYQQGSAVDFFANPIDQNAQQPQPTGYLGNHYTGFPQQQQQTGFQNGYGGYGMQPQMTSLDPFGHHQQQQQQPTGMPAFQPQPTGFNPYQQQQQQQTQSPAAQDPFPQAGSNNPWATNNNQQSQSPLRAMQTGSNNPFAPAATGGSSAFGRPQTQKIPSMPALGSLPEQKTLSTFNNQPNTSFSQPTSSFGTPQKELNEHEAKLNALLASGDGMDTYGNTGQLRIPAQHTAPGTFVNSAGSGAQRLTADATGSNPFLRTQFTGFGSQSLPTMSGFGSGSFGGFGQNNNNTQQTTFGGFGSTNNNTNTGFGANNTNSAFGAKPAGAFGTTASSSGTGLFGSGNNASTGTTSFGGFGSNNTTANTGTSTGFGATGGGMFGGGTTNNNTGTGSLFGGGNTSGTTGFGGFGATNNPGIGGNASDPPGTNTTPFQAYQEKETTGTGNQSNSFQNILFQDPYKKWSAEELRLTDYAQGRRYGNASGTGAFGVSNFGGTGGFGATNNNTQQSTGFGSTPSTGSNLFGGGGANTTSAFGSGSTGTFGSTNTGGGLFGATNKPAATGGLFGGGAAQPAATGGLFGGSGTASTGFGSNTNTATSGFGSNTANTGGGLFGSTANNNQAKPGGFSFGNTATAPTNTGFGAGNTGSAFGSNNTPANTTGGGLFGGGNTGTTGGGLFGGGANNQQQQSASTGFGGGTGFGAQTQQSGGSLFGNTNQQKPAGGLFGGGAATNTGGGLFGNAGGNTTSGFGATNTAAGGGGLFGAQKPATGGTGLFGSAQPAQNTATTGGTGLFGGLGGNTQNQQTGQGGLFGGGAQNQAKPSLFGTSQSTGGGLFGSQNNQQQSSLFNSGQQQQQGSLLGGSLLGNSQNNNAPAQQSLTASISDLSAYGTPALFSNLNGNEVANPGPLATPLSSKTKTRRSSILPMYKLNPASSTRFVTPQKRGFGFSYSTYGSPSGSPSSVTSTPGSMNRSMLGSSLSRGLSKSVSSSSLRKSFTAEDSILAPGAFSASSGPRYYGNTGSVRKLVINKDMRSDLFATPTKEKPALDGINGSRKLSKRVSFDTSTMDASEDGDHDVATPRNAPTISNDLDARSTNGTKATAASSPADVDSSKGKELAIVHEEDAYAQTPQVATEASDKVPGMYWMSPKQDVISSMNRMQRQKVANFTVGRDNVGYVSFKVPVDLTSIDLDEIFGGIVVLETRSATVYPNAAKKPPVGKGLNVPATISLDQSWPRGRDKRPTMDQKRLNKHIERLKKIPDTTFVDYNSETGVWKFSVEHFTTYGLDYDEDETDADLVSGEQSQQQQAPAVATVAEHSSSSDDLVNPGEDDTFDFRRKRRALPGAFDQREGRLEDDEDDDVLRSTTNQSQPFFGYSSAGSTSKALVLMPEDGMAIDQDDEYDMYENEDGTGPSLEQHLAAEQQTDSSDDPGSPIIETPGGILRARMRAIKGSATPLRLQVADGDAWMDMLQKSVSPQKRDRALLKNDAENGMRFSGEKTERSGTASRVVSDGRGFATSIDLMNSLFEKTKAPTSKPSPAPMGFVQWPYERQRKTFGDQSDLSEDDLAYHKAVKPGWGPDGTLVFPAAPSSLARTMKPAKGDILSIRARVPQGAETGVCLMKFSNESSAKAIENQMRATSVALVDGVPTVSLNAASLKSIFHYNDLSNPANAHEKLVWDLASILFDRVVPSAAATEEQLRKKQLSGFWADLVDAATSRAVALAKSSEEKALTSLAGHRVQEACKLLVDGKDFRLATLVALIGTSNQSKRDMRAQLAEWQDNNVLSDFTDAIRAIYEVLSGNVCVCEGKKGVPVADRMESFVIARRFGLDWKQSFGLRLWYAIAREQSIPAAVKKFVDDVAQDREDVPHPWYIEQGFDALWDDQDRHQREDLLWGLLKLHADDATDLESILRPENSQLSPLDSRLTWQLGRALPATGKVSFGVDASEKADAATLSFADQLVNEGNWVEATFVLLHLSNPKTRAKAVQEHLSRHAGSIGSETSADFNTLTQTFKIPSAWVWEARALYMRSVKADPVSEVKCLLQAESYEAAHRVLCDKVAPTAIVERDYDGLATLLAFFVGHEESVSGWSLGGEIYRAFLTLHRQFERRERVPSDVVEKLLSGLPVIRETAESGDMISQAAVSEMSSIVAKVVMDATEHDQNGVSRILGLPLTEDATSPTTYDIRPATSPRQRGNSTAMAPPQLPKNWPPHLPYITSPAYSKQLTPSQRAALRRQRPEDPDIPAAQTPTISPLVKITPIAEAAHPACGQSGLFTTRALKPGAFVLLYLGTVHGERPPVGEGGQEDEESDYDLWLDRDEGVAVDAARGGNEARFVNDYRGVAARPNAEFREVWSRRFGERCMGVFVLPAPGRGQPGKGGVGKGQELLLYRCALPDWLNPKVSAMDAALGEEVGGDDRIQTYPSPTANNQETTSHFDHDGVENVAHDVPGVSHDAHDVSHEVTHDGIDESLYDGTHDDHTPHPHDNDASARELQHHESSGPQHHTSHAASVEELQLAAQLGQDLASEPLLPVTDPNMKFDDPNLRGILPQAEDTDMRNDLTEPEDSQSHAFTSEEPDSVSLSAAPLQPSLQPSLQAPLPQASIQQTPMPQAQMQNTMQPAPMQPNPIQQNSMQAPIQQQNSTQTPMQTPMQTPIQTPMQNSGQVPINHHHPQPYSQNNQDDSTPPRKRSKVSRACDECRRKKVKCDAQSDLGDNPCSNCRRSAQRCSFSRIPQKRGPSKGYIKELADRIHSIEGRLCENTGEEASRKRTFSSISSADITTPTAPRQPPSTWSSEARSQPQPQQLSQASATPERHNAPYSAHGLAPQPISLRPDTPSRAPLVGPDSSIGDIADITQPREVDDANFQGYLTMVHPYLPILPASKARLQVYLAQCPGMLREAFLEALHGTMQSFPSFTTMGMGDASLAMKMLVEWEMNGEEPRTLAAHFIHLQTLLLLFIEAGNRPSSCAGHIKESLLGRAVSTAWTMKLYSAQAGSSLELNGDVDGDSDTHLRVRLWWSLVLLDRWNAVGSGTLPMTRTESTIVSPDVAKVVGETTWQLIRASKILNQACNVIFGARATLGSVTFADGVLGGVLNDYVENFREDLPPHIEPAVFPVVHLAYWHSRLLAYMCHPASKATDLLWPCKELVSLVAVTPHEPLGRARAISTHHQRRVKSEAASPLLNGASGLHHLNGQLPPLDLSGIEYPPYVPNSTFDMFGGSAFSEHDGPIFSAGLSTAASVDWSHIELSDKGDNFAPSSYGQACSQSFSGMYDWGTGSEQAPTLGGTTSTSGEVSEVEDNFISGDLEFEPFGQGDYLRSGQLYQTPGTADLSSIGYDNFVKDSTKQFGLATSSSYDDAGPVAGASYNFENDPVFWGQQFNDGIATYGGANNNESTDGVALGAETWTSSAQ</sequence>
<evidence type="ECO:0000256" key="6">
    <source>
        <dbReference type="ARBA" id="ARBA00008926"/>
    </source>
</evidence>
<feature type="domain" description="ENTH" evidence="29">
    <location>
        <begin position="1390"/>
        <end position="1523"/>
    </location>
</feature>
<keyword evidence="22" id="KW-0906">Nuclear pore complex</keyword>
<dbReference type="PANTHER" id="PTHR19229:SF36">
    <property type="entry name" value="ATP-BINDING CASSETTE SUB-FAMILY A MEMBER 2"/>
    <property type="match status" value="1"/>
</dbReference>
<dbReference type="PROSITE" id="PS50330">
    <property type="entry name" value="UIM"/>
    <property type="match status" value="1"/>
</dbReference>
<feature type="domain" description="Zn(2)-C6 fungal-type" evidence="27">
    <location>
        <begin position="4328"/>
        <end position="4362"/>
    </location>
</feature>
<feature type="compositionally biased region" description="Low complexity" evidence="26">
    <location>
        <begin position="1931"/>
        <end position="1948"/>
    </location>
</feature>
<keyword evidence="9" id="KW-0963">Cytoplasm</keyword>
<comment type="subcellular location">
    <subcellularLocation>
        <location evidence="3">Cytoplasm</location>
    </subcellularLocation>
    <subcellularLocation>
        <location evidence="1">Membrane</location>
        <topology evidence="1">Multi-pass membrane protein</topology>
    </subcellularLocation>
    <subcellularLocation>
        <location evidence="2">Membrane</location>
        <topology evidence="2">Peripheral membrane protein</topology>
    </subcellularLocation>
    <subcellularLocation>
        <location evidence="4">Nucleus</location>
        <location evidence="4">Nuclear pore complex</location>
    </subcellularLocation>
</comment>
<evidence type="ECO:0000256" key="8">
    <source>
        <dbReference type="ARBA" id="ARBA00022448"/>
    </source>
</evidence>
<dbReference type="SUPFAM" id="SSF48464">
    <property type="entry name" value="ENTH/VHS domain"/>
    <property type="match status" value="1"/>
</dbReference>
<feature type="region of interest" description="Disordered" evidence="26">
    <location>
        <begin position="4234"/>
        <end position="4332"/>
    </location>
</feature>
<feature type="region of interest" description="Disordered" evidence="26">
    <location>
        <begin position="4048"/>
        <end position="4088"/>
    </location>
</feature>
<keyword evidence="16" id="KW-0067">ATP-binding</keyword>
<protein>
    <submittedName>
        <fullName evidence="31">Uncharacterized protein</fullName>
    </submittedName>
</protein>
<feature type="compositionally biased region" description="Polar residues" evidence="26">
    <location>
        <begin position="4404"/>
        <end position="4428"/>
    </location>
</feature>
<evidence type="ECO:0000256" key="21">
    <source>
        <dbReference type="ARBA" id="ARBA00023121"/>
    </source>
</evidence>
<dbReference type="Gene3D" id="2.170.270.10">
    <property type="entry name" value="SET domain"/>
    <property type="match status" value="1"/>
</dbReference>
<feature type="region of interest" description="Disordered" evidence="26">
    <location>
        <begin position="3814"/>
        <end position="3842"/>
    </location>
</feature>
<feature type="compositionally biased region" description="Basic and acidic residues" evidence="26">
    <location>
        <begin position="1603"/>
        <end position="1615"/>
    </location>
</feature>
<keyword evidence="32" id="KW-1185">Reference proteome</keyword>
<dbReference type="PROSITE" id="PS00463">
    <property type="entry name" value="ZN2_CY6_FUNGAL_1"/>
    <property type="match status" value="1"/>
</dbReference>
<dbReference type="InterPro" id="IPR036903">
    <property type="entry name" value="Nup98_auto-Pept-S59_dom_sf"/>
</dbReference>
<dbReference type="PROSITE" id="PS50942">
    <property type="entry name" value="ENTH"/>
    <property type="match status" value="1"/>
</dbReference>
<evidence type="ECO:0000256" key="10">
    <source>
        <dbReference type="ARBA" id="ARBA00022499"/>
    </source>
</evidence>
<dbReference type="InterPro" id="IPR013809">
    <property type="entry name" value="ENTH"/>
</dbReference>
<feature type="region of interest" description="Disordered" evidence="26">
    <location>
        <begin position="511"/>
        <end position="543"/>
    </location>
</feature>
<dbReference type="PROSITE" id="PS50893">
    <property type="entry name" value="ABC_TRANSPORTER_2"/>
    <property type="match status" value="1"/>
</dbReference>
<keyword evidence="10" id="KW-1017">Isopeptide bond</keyword>
<feature type="region of interest" description="Disordered" evidence="26">
    <location>
        <begin position="2316"/>
        <end position="2368"/>
    </location>
</feature>
<feature type="compositionally biased region" description="Basic and acidic residues" evidence="26">
    <location>
        <begin position="4068"/>
        <end position="4079"/>
    </location>
</feature>
<dbReference type="Pfam" id="PF01417">
    <property type="entry name" value="ENTH"/>
    <property type="match status" value="1"/>
</dbReference>
<evidence type="ECO:0000313" key="32">
    <source>
        <dbReference type="Proteomes" id="UP000044602"/>
    </source>
</evidence>
<keyword evidence="15" id="KW-0509">mRNA transport</keyword>
<feature type="transmembrane region" description="Helical" evidence="25">
    <location>
        <begin position="285"/>
        <end position="308"/>
    </location>
</feature>
<reference evidence="31 32" key="1">
    <citation type="submission" date="2015-05" db="EMBL/GenBank/DDBJ databases">
        <authorList>
            <person name="Wang D.B."/>
            <person name="Wang M."/>
        </authorList>
    </citation>
    <scope>NUCLEOTIDE SEQUENCE [LARGE SCALE GENOMIC DNA]</scope>
    <source>
        <strain evidence="31">VL1</strain>
    </source>
</reference>
<dbReference type="Gene3D" id="4.10.240.10">
    <property type="entry name" value="Zn(2)-C6 fungal-type DNA-binding domain"/>
    <property type="match status" value="1"/>
</dbReference>
<dbReference type="InterPro" id="IPR007230">
    <property type="entry name" value="Nup98_auto-Pept-S59_dom"/>
</dbReference>
<evidence type="ECO:0000259" key="29">
    <source>
        <dbReference type="PROSITE" id="PS50942"/>
    </source>
</evidence>
<feature type="transmembrane region" description="Helical" evidence="25">
    <location>
        <begin position="21"/>
        <end position="42"/>
    </location>
</feature>
<dbReference type="SMART" id="SM00726">
    <property type="entry name" value="UIM"/>
    <property type="match status" value="2"/>
</dbReference>
<organism evidence="31 32">
    <name type="scientific">Verticillium longisporum</name>
    <name type="common">Verticillium dahliae var. longisporum</name>
    <dbReference type="NCBI Taxonomy" id="100787"/>
    <lineage>
        <taxon>Eukaryota</taxon>
        <taxon>Fungi</taxon>
        <taxon>Dikarya</taxon>
        <taxon>Ascomycota</taxon>
        <taxon>Pezizomycotina</taxon>
        <taxon>Sordariomycetes</taxon>
        <taxon>Hypocreomycetidae</taxon>
        <taxon>Glomerellales</taxon>
        <taxon>Plectosphaerellaceae</taxon>
        <taxon>Verticillium</taxon>
    </lineage>
</organism>
<dbReference type="Pfam" id="PF04096">
    <property type="entry name" value="Nucleoporin2"/>
    <property type="match status" value="1"/>
</dbReference>
<dbReference type="FunFam" id="3.40.50.300:FF:001345">
    <property type="entry name" value="Related to ABC transporter"/>
    <property type="match status" value="1"/>
</dbReference>
<keyword evidence="12 25" id="KW-0812">Transmembrane</keyword>
<keyword evidence="11" id="KW-0597">Phosphoprotein</keyword>
<dbReference type="InterPro" id="IPR017871">
    <property type="entry name" value="ABC_transporter-like_CS"/>
</dbReference>
<dbReference type="SMART" id="SM00273">
    <property type="entry name" value="ENTH"/>
    <property type="match status" value="1"/>
</dbReference>
<evidence type="ECO:0000259" key="30">
    <source>
        <dbReference type="PROSITE" id="PS51434"/>
    </source>
</evidence>
<evidence type="ECO:0000256" key="4">
    <source>
        <dbReference type="ARBA" id="ARBA00004567"/>
    </source>
</evidence>
<dbReference type="GO" id="GO:0015031">
    <property type="term" value="P:protein transport"/>
    <property type="evidence" value="ECO:0007669"/>
    <property type="project" value="UniProtKB-KW"/>
</dbReference>
<evidence type="ECO:0000256" key="22">
    <source>
        <dbReference type="ARBA" id="ARBA00023132"/>
    </source>
</evidence>
<comment type="similarity">
    <text evidence="6">Belongs to the nucleoporin GLFG family.</text>
</comment>
<feature type="compositionally biased region" description="Low complexity" evidence="26">
    <location>
        <begin position="4429"/>
        <end position="4444"/>
    </location>
</feature>
<feature type="region of interest" description="Disordered" evidence="26">
    <location>
        <begin position="1603"/>
        <end position="1647"/>
    </location>
</feature>
<dbReference type="CDD" id="cd12148">
    <property type="entry name" value="fungal_TF_MHR"/>
    <property type="match status" value="1"/>
</dbReference>
<feature type="region of interest" description="Disordered" evidence="26">
    <location>
        <begin position="4394"/>
        <end position="4484"/>
    </location>
</feature>
<feature type="compositionally biased region" description="Polar residues" evidence="26">
    <location>
        <begin position="3825"/>
        <end position="3834"/>
    </location>
</feature>
<evidence type="ECO:0000256" key="11">
    <source>
        <dbReference type="ARBA" id="ARBA00022553"/>
    </source>
</evidence>
<comment type="similarity">
    <text evidence="7">Belongs to the epsin family.</text>
</comment>
<dbReference type="GO" id="GO:0016020">
    <property type="term" value="C:membrane"/>
    <property type="evidence" value="ECO:0007669"/>
    <property type="project" value="UniProtKB-SubCell"/>
</dbReference>
<dbReference type="SUPFAM" id="SSF82215">
    <property type="entry name" value="C-terminal autoproteolytic domain of nucleoporin nup98"/>
    <property type="match status" value="1"/>
</dbReference>
<evidence type="ECO:0000256" key="15">
    <source>
        <dbReference type="ARBA" id="ARBA00022816"/>
    </source>
</evidence>
<dbReference type="Gene3D" id="3.40.50.300">
    <property type="entry name" value="P-loop containing nucleotide triphosphate hydrolases"/>
    <property type="match status" value="2"/>
</dbReference>
<dbReference type="STRING" id="100787.A0A0G4M7E9"/>
<evidence type="ECO:0000256" key="5">
    <source>
        <dbReference type="ARBA" id="ARBA00008869"/>
    </source>
</evidence>
<comment type="caution">
    <text evidence="25">Lacks conserved residue(s) required for the propagation of feature annotation.</text>
</comment>
<feature type="transmembrane region" description="Helical" evidence="25">
    <location>
        <begin position="906"/>
        <end position="928"/>
    </location>
</feature>
<feature type="transmembrane region" description="Helical" evidence="25">
    <location>
        <begin position="863"/>
        <end position="886"/>
    </location>
</feature>
<evidence type="ECO:0000256" key="17">
    <source>
        <dbReference type="ARBA" id="ARBA00022843"/>
    </source>
</evidence>
<feature type="region of interest" description="Disordered" evidence="26">
    <location>
        <begin position="1530"/>
        <end position="1564"/>
    </location>
</feature>
<feature type="transmembrane region" description="Helical" evidence="25">
    <location>
        <begin position="573"/>
        <end position="594"/>
    </location>
</feature>
<dbReference type="Gene3D" id="3.30.1610.10">
    <property type="entry name" value="Peptidase S59, nucleoporin"/>
    <property type="match status" value="1"/>
</dbReference>
<feature type="compositionally biased region" description="Low complexity" evidence="26">
    <location>
        <begin position="2505"/>
        <end position="2517"/>
    </location>
</feature>
<dbReference type="InterPro" id="IPR003903">
    <property type="entry name" value="UIM_dom"/>
</dbReference>
<feature type="transmembrane region" description="Helical" evidence="25">
    <location>
        <begin position="240"/>
        <end position="264"/>
    </location>
</feature>
<dbReference type="GO" id="GO:0000981">
    <property type="term" value="F:DNA-binding transcription factor activity, RNA polymerase II-specific"/>
    <property type="evidence" value="ECO:0007669"/>
    <property type="project" value="InterPro"/>
</dbReference>
<dbReference type="GO" id="GO:0005524">
    <property type="term" value="F:ATP binding"/>
    <property type="evidence" value="ECO:0007669"/>
    <property type="project" value="UniProtKB-KW"/>
</dbReference>
<dbReference type="GO" id="GO:0005737">
    <property type="term" value="C:cytoplasm"/>
    <property type="evidence" value="ECO:0007669"/>
    <property type="project" value="UniProtKB-SubCell"/>
</dbReference>
<name>A0A0G4M7E9_VERLO</name>
<evidence type="ECO:0000256" key="16">
    <source>
        <dbReference type="ARBA" id="ARBA00022840"/>
    </source>
</evidence>
<evidence type="ECO:0000256" key="3">
    <source>
        <dbReference type="ARBA" id="ARBA00004496"/>
    </source>
</evidence>
<feature type="region of interest" description="Disordered" evidence="26">
    <location>
        <begin position="1922"/>
        <end position="1948"/>
    </location>
</feature>
<feature type="compositionally biased region" description="Polar residues" evidence="26">
    <location>
        <begin position="1755"/>
        <end position="1783"/>
    </location>
</feature>
<evidence type="ECO:0000256" key="13">
    <source>
        <dbReference type="ARBA" id="ARBA00022737"/>
    </source>
</evidence>
<dbReference type="GO" id="GO:0000147">
    <property type="term" value="P:actin cortical patch assembly"/>
    <property type="evidence" value="ECO:0007669"/>
    <property type="project" value="UniProtKB-ARBA"/>
</dbReference>
<gene>
    <name evidence="31" type="ORF">BN1708_015787</name>
</gene>
<feature type="region of interest" description="Disordered" evidence="26">
    <location>
        <begin position="1694"/>
        <end position="1841"/>
    </location>
</feature>
<dbReference type="SMART" id="SM00382">
    <property type="entry name" value="AAA"/>
    <property type="match status" value="1"/>
</dbReference>
<dbReference type="InterPro" id="IPR036864">
    <property type="entry name" value="Zn2-C6_fun-type_DNA-bd_sf"/>
</dbReference>
<dbReference type="SMART" id="SM00066">
    <property type="entry name" value="GAL4"/>
    <property type="match status" value="1"/>
</dbReference>
<evidence type="ECO:0000256" key="23">
    <source>
        <dbReference type="ARBA" id="ARBA00023136"/>
    </source>
</evidence>
<keyword evidence="14" id="KW-0547">Nucleotide-binding</keyword>
<dbReference type="InterPro" id="IPR003593">
    <property type="entry name" value="AAA+_ATPase"/>
</dbReference>
<dbReference type="GO" id="GO:0008289">
    <property type="term" value="F:lipid binding"/>
    <property type="evidence" value="ECO:0007669"/>
    <property type="project" value="UniProtKB-KW"/>
</dbReference>
<dbReference type="FunFam" id="3.30.1610.10:FF:000003">
    <property type="entry name" value="Nucleoporin SONB, putative"/>
    <property type="match status" value="1"/>
</dbReference>
<evidence type="ECO:0000256" key="1">
    <source>
        <dbReference type="ARBA" id="ARBA00004141"/>
    </source>
</evidence>
<evidence type="ECO:0000256" key="19">
    <source>
        <dbReference type="ARBA" id="ARBA00022989"/>
    </source>
</evidence>
<feature type="region of interest" description="Disordered" evidence="26">
    <location>
        <begin position="2590"/>
        <end position="2623"/>
    </location>
</feature>
<keyword evidence="19 25" id="KW-1133">Transmembrane helix</keyword>
<dbReference type="PROSITE" id="PS00211">
    <property type="entry name" value="ABC_TRANSPORTER_1"/>
    <property type="match status" value="1"/>
</dbReference>
<dbReference type="Pfam" id="PF00005">
    <property type="entry name" value="ABC_tran"/>
    <property type="match status" value="1"/>
</dbReference>
<feature type="compositionally biased region" description="Low complexity" evidence="26">
    <location>
        <begin position="4271"/>
        <end position="4293"/>
    </location>
</feature>
<keyword evidence="20" id="KW-0811">Translocation</keyword>
<dbReference type="GO" id="GO:0016887">
    <property type="term" value="F:ATP hydrolysis activity"/>
    <property type="evidence" value="ECO:0007669"/>
    <property type="project" value="InterPro"/>
</dbReference>
<evidence type="ECO:0000313" key="31">
    <source>
        <dbReference type="EMBL" id="CRK30209.1"/>
    </source>
</evidence>
<feature type="compositionally biased region" description="Low complexity" evidence="26">
    <location>
        <begin position="2324"/>
        <end position="2333"/>
    </location>
</feature>
<evidence type="ECO:0000259" key="28">
    <source>
        <dbReference type="PROSITE" id="PS50893"/>
    </source>
</evidence>
<dbReference type="Pfam" id="PF12110">
    <property type="entry name" value="Nup96"/>
    <property type="match status" value="1"/>
</dbReference>
<feature type="compositionally biased region" description="Polar residues" evidence="26">
    <location>
        <begin position="4259"/>
        <end position="4270"/>
    </location>
</feature>
<dbReference type="GO" id="GO:0140359">
    <property type="term" value="F:ABC-type transporter activity"/>
    <property type="evidence" value="ECO:0007669"/>
    <property type="project" value="InterPro"/>
</dbReference>
<dbReference type="InterPro" id="IPR046341">
    <property type="entry name" value="SET_dom_sf"/>
</dbReference>
<dbReference type="GO" id="GO:0070530">
    <property type="term" value="F:K63-linked polyubiquitin modification-dependent protein binding"/>
    <property type="evidence" value="ECO:0007669"/>
    <property type="project" value="UniProtKB-ARBA"/>
</dbReference>
<feature type="compositionally biased region" description="Basic and acidic residues" evidence="26">
    <location>
        <begin position="1550"/>
        <end position="1559"/>
    </location>
</feature>
<dbReference type="Proteomes" id="UP000044602">
    <property type="component" value="Unassembled WGS sequence"/>
</dbReference>
<feature type="compositionally biased region" description="Polar residues" evidence="26">
    <location>
        <begin position="2722"/>
        <end position="2744"/>
    </location>
</feature>
<feature type="compositionally biased region" description="Low complexity" evidence="26">
    <location>
        <begin position="2477"/>
        <end position="2498"/>
    </location>
</feature>